<accession>A0AAW2KJU4</accession>
<sequence length="153" mass="17156">MAENFFWIKTLCIPKSFEPNIFPTVAFLTLGLGWKFFIHVEIPYGVSIPDERRAAMGDWSENLGESGGQPFVVAPPTFKLVCQPQTLPVDATVSSLLNEGCSRRWELILEDAKCILQCKVGDCPNKLIWQCHPKGKFMVRSVYGVTVARGYQS</sequence>
<proteinExistence type="predicted"/>
<reference evidence="1" key="1">
    <citation type="submission" date="2020-06" db="EMBL/GenBank/DDBJ databases">
        <authorList>
            <person name="Li T."/>
            <person name="Hu X."/>
            <person name="Zhang T."/>
            <person name="Song X."/>
            <person name="Zhang H."/>
            <person name="Dai N."/>
            <person name="Sheng W."/>
            <person name="Hou X."/>
            <person name="Wei L."/>
        </authorList>
    </citation>
    <scope>NUCLEOTIDE SEQUENCE</scope>
    <source>
        <strain evidence="1">G02</strain>
        <tissue evidence="1">Leaf</tissue>
    </source>
</reference>
<gene>
    <name evidence="1" type="ORF">Sradi_6126700</name>
</gene>
<comment type="caution">
    <text evidence="1">The sequence shown here is derived from an EMBL/GenBank/DDBJ whole genome shotgun (WGS) entry which is preliminary data.</text>
</comment>
<dbReference type="EMBL" id="JACGWJ010000028">
    <property type="protein sequence ID" value="KAL0307094.1"/>
    <property type="molecule type" value="Genomic_DNA"/>
</dbReference>
<protein>
    <submittedName>
        <fullName evidence="1">Uncharacterized protein</fullName>
    </submittedName>
</protein>
<name>A0AAW2KJU4_SESRA</name>
<dbReference type="AlphaFoldDB" id="A0AAW2KJU4"/>
<reference evidence="1" key="2">
    <citation type="journal article" date="2024" name="Plant">
        <title>Genomic evolution and insights into agronomic trait innovations of Sesamum species.</title>
        <authorList>
            <person name="Miao H."/>
            <person name="Wang L."/>
            <person name="Qu L."/>
            <person name="Liu H."/>
            <person name="Sun Y."/>
            <person name="Le M."/>
            <person name="Wang Q."/>
            <person name="Wei S."/>
            <person name="Zheng Y."/>
            <person name="Lin W."/>
            <person name="Duan Y."/>
            <person name="Cao H."/>
            <person name="Xiong S."/>
            <person name="Wang X."/>
            <person name="Wei L."/>
            <person name="Li C."/>
            <person name="Ma Q."/>
            <person name="Ju M."/>
            <person name="Zhao R."/>
            <person name="Li G."/>
            <person name="Mu C."/>
            <person name="Tian Q."/>
            <person name="Mei H."/>
            <person name="Zhang T."/>
            <person name="Gao T."/>
            <person name="Zhang H."/>
        </authorList>
    </citation>
    <scope>NUCLEOTIDE SEQUENCE</scope>
    <source>
        <strain evidence="1">G02</strain>
    </source>
</reference>
<evidence type="ECO:0000313" key="1">
    <source>
        <dbReference type="EMBL" id="KAL0307094.1"/>
    </source>
</evidence>
<organism evidence="1">
    <name type="scientific">Sesamum radiatum</name>
    <name type="common">Black benniseed</name>
    <dbReference type="NCBI Taxonomy" id="300843"/>
    <lineage>
        <taxon>Eukaryota</taxon>
        <taxon>Viridiplantae</taxon>
        <taxon>Streptophyta</taxon>
        <taxon>Embryophyta</taxon>
        <taxon>Tracheophyta</taxon>
        <taxon>Spermatophyta</taxon>
        <taxon>Magnoliopsida</taxon>
        <taxon>eudicotyledons</taxon>
        <taxon>Gunneridae</taxon>
        <taxon>Pentapetalae</taxon>
        <taxon>asterids</taxon>
        <taxon>lamiids</taxon>
        <taxon>Lamiales</taxon>
        <taxon>Pedaliaceae</taxon>
        <taxon>Sesamum</taxon>
    </lineage>
</organism>